<dbReference type="Pfam" id="PF20431">
    <property type="entry name" value="E_motif"/>
    <property type="match status" value="1"/>
</dbReference>
<dbReference type="InterPro" id="IPR046848">
    <property type="entry name" value="E_motif"/>
</dbReference>
<protein>
    <recommendedName>
        <fullName evidence="5">Pentatricopeptide repeat-containing protein</fullName>
    </recommendedName>
</protein>
<organism evidence="3 4">
    <name type="scientific">Zizania palustris</name>
    <name type="common">Northern wild rice</name>
    <dbReference type="NCBI Taxonomy" id="103762"/>
    <lineage>
        <taxon>Eukaryota</taxon>
        <taxon>Viridiplantae</taxon>
        <taxon>Streptophyta</taxon>
        <taxon>Embryophyta</taxon>
        <taxon>Tracheophyta</taxon>
        <taxon>Spermatophyta</taxon>
        <taxon>Magnoliopsida</taxon>
        <taxon>Liliopsida</taxon>
        <taxon>Poales</taxon>
        <taxon>Poaceae</taxon>
        <taxon>BOP clade</taxon>
        <taxon>Oryzoideae</taxon>
        <taxon>Oryzeae</taxon>
        <taxon>Zizaniinae</taxon>
        <taxon>Zizania</taxon>
    </lineage>
</organism>
<dbReference type="PANTHER" id="PTHR47926">
    <property type="entry name" value="PENTATRICOPEPTIDE REPEAT-CONTAINING PROTEIN"/>
    <property type="match status" value="1"/>
</dbReference>
<keyword evidence="1" id="KW-0677">Repeat</keyword>
<evidence type="ECO:0000313" key="4">
    <source>
        <dbReference type="Proteomes" id="UP000729402"/>
    </source>
</evidence>
<dbReference type="NCBIfam" id="TIGR00756">
    <property type="entry name" value="PPR"/>
    <property type="match status" value="1"/>
</dbReference>
<dbReference type="GO" id="GO:0099402">
    <property type="term" value="P:plant organ development"/>
    <property type="evidence" value="ECO:0007669"/>
    <property type="project" value="UniProtKB-ARBA"/>
</dbReference>
<accession>A0A8J5SJX0</accession>
<evidence type="ECO:0000313" key="3">
    <source>
        <dbReference type="EMBL" id="KAG8061750.1"/>
    </source>
</evidence>
<dbReference type="Proteomes" id="UP000729402">
    <property type="component" value="Unassembled WGS sequence"/>
</dbReference>
<proteinExistence type="predicted"/>
<gene>
    <name evidence="3" type="ORF">GUJ93_ZPchr0003g18649</name>
</gene>
<keyword evidence="4" id="KW-1185">Reference proteome</keyword>
<dbReference type="OrthoDB" id="185373at2759"/>
<evidence type="ECO:0000256" key="1">
    <source>
        <dbReference type="ARBA" id="ARBA00022737"/>
    </source>
</evidence>
<dbReference type="PANTHER" id="PTHR47926:SF452">
    <property type="entry name" value="PENTATRICOPEPTIDE REPEAT-CONTAINING PROTEIN"/>
    <property type="match status" value="1"/>
</dbReference>
<dbReference type="InterPro" id="IPR002885">
    <property type="entry name" value="PPR_rpt"/>
</dbReference>
<sequence length="308" mass="35087">MLGLEHDVYTGNSLVAFYAKLDLVKNAEMVFDGMPLLQLAAWNSLSQGREIHGYVIRHGLEQEVKVMETTLIMNAVMHMYARSDDVVGTRKIFDKMVSKDVISWNTMIMGYAIHGQGYTALEMFDEMKYNDLQPNESTFVSVLTACSVSGLVDEGWMHFNLMLKDYGMIPHIEHYGCMTDLLGQEGDLREVLQFIENMRIAPTLRIWGSLLTASRNKNDIDIIEYAAEMIFQMEHDNTWCYVVLSSIYVDAGRWGDVERVRSLMNEKGLQKMDARILVELYGMAYSFVNGDMSHLQSTTIHEVCGILS</sequence>
<name>A0A8J5SJX0_ZIZPA</name>
<dbReference type="Pfam" id="PF13041">
    <property type="entry name" value="PPR_2"/>
    <property type="match status" value="1"/>
</dbReference>
<comment type="caution">
    <text evidence="3">The sequence shown here is derived from an EMBL/GenBank/DDBJ whole genome shotgun (WGS) entry which is preliminary data.</text>
</comment>
<dbReference type="GO" id="GO:0009451">
    <property type="term" value="P:RNA modification"/>
    <property type="evidence" value="ECO:0007669"/>
    <property type="project" value="InterPro"/>
</dbReference>
<dbReference type="FunFam" id="1.25.40.10:FF:000158">
    <property type="entry name" value="pentatricopeptide repeat-containing protein At2g33680"/>
    <property type="match status" value="1"/>
</dbReference>
<reference evidence="3" key="1">
    <citation type="journal article" date="2021" name="bioRxiv">
        <title>Whole Genome Assembly and Annotation of Northern Wild Rice, Zizania palustris L., Supports a Whole Genome Duplication in the Zizania Genus.</title>
        <authorList>
            <person name="Haas M."/>
            <person name="Kono T."/>
            <person name="Macchietto M."/>
            <person name="Millas R."/>
            <person name="McGilp L."/>
            <person name="Shao M."/>
            <person name="Duquette J."/>
            <person name="Hirsch C.N."/>
            <person name="Kimball J."/>
        </authorList>
    </citation>
    <scope>NUCLEOTIDE SEQUENCE</scope>
    <source>
        <tissue evidence="3">Fresh leaf tissue</tissue>
    </source>
</reference>
<reference evidence="3" key="2">
    <citation type="submission" date="2021-02" db="EMBL/GenBank/DDBJ databases">
        <authorList>
            <person name="Kimball J.A."/>
            <person name="Haas M.W."/>
            <person name="Macchietto M."/>
            <person name="Kono T."/>
            <person name="Duquette J."/>
            <person name="Shao M."/>
        </authorList>
    </citation>
    <scope>NUCLEOTIDE SEQUENCE</scope>
    <source>
        <tissue evidence="3">Fresh leaf tissue</tissue>
    </source>
</reference>
<dbReference type="EMBL" id="JAAALK010000286">
    <property type="protein sequence ID" value="KAG8061750.1"/>
    <property type="molecule type" value="Genomic_DNA"/>
</dbReference>
<feature type="repeat" description="PPR" evidence="2">
    <location>
        <begin position="100"/>
        <end position="134"/>
    </location>
</feature>
<evidence type="ECO:0008006" key="5">
    <source>
        <dbReference type="Google" id="ProtNLM"/>
    </source>
</evidence>
<dbReference type="AlphaFoldDB" id="A0A8J5SJX0"/>
<dbReference type="InterPro" id="IPR046960">
    <property type="entry name" value="PPR_At4g14850-like_plant"/>
</dbReference>
<evidence type="ECO:0000256" key="2">
    <source>
        <dbReference type="PROSITE-ProRule" id="PRU00708"/>
    </source>
</evidence>
<dbReference type="GO" id="GO:0003723">
    <property type="term" value="F:RNA binding"/>
    <property type="evidence" value="ECO:0007669"/>
    <property type="project" value="InterPro"/>
</dbReference>
<dbReference type="Pfam" id="PF01535">
    <property type="entry name" value="PPR"/>
    <property type="match status" value="1"/>
</dbReference>
<dbReference type="PROSITE" id="PS51375">
    <property type="entry name" value="PPR"/>
    <property type="match status" value="1"/>
</dbReference>